<evidence type="ECO:0000256" key="1">
    <source>
        <dbReference type="SAM" id="MobiDB-lite"/>
    </source>
</evidence>
<keyword evidence="4" id="KW-1185">Reference proteome</keyword>
<feature type="compositionally biased region" description="Acidic residues" evidence="1">
    <location>
        <begin position="350"/>
        <end position="362"/>
    </location>
</feature>
<dbReference type="EMBL" id="CP111013">
    <property type="protein sequence ID" value="WAQ95691.1"/>
    <property type="molecule type" value="Genomic_DNA"/>
</dbReference>
<accession>A0ABY7DGF9</accession>
<dbReference type="SUPFAM" id="SSF48371">
    <property type="entry name" value="ARM repeat"/>
    <property type="match status" value="1"/>
</dbReference>
<proteinExistence type="predicted"/>
<dbReference type="SMART" id="SM01140">
    <property type="entry name" value="Drf_GBD"/>
    <property type="match status" value="1"/>
</dbReference>
<reference evidence="3" key="1">
    <citation type="submission" date="2022-11" db="EMBL/GenBank/DDBJ databases">
        <title>Centuries of genome instability and evolution in soft-shell clam transmissible cancer (bioRxiv).</title>
        <authorList>
            <person name="Hart S.F.M."/>
            <person name="Yonemitsu M.A."/>
            <person name="Giersch R.M."/>
            <person name="Beal B.F."/>
            <person name="Arriagada G."/>
            <person name="Davis B.W."/>
            <person name="Ostrander E.A."/>
            <person name="Goff S.P."/>
            <person name="Metzger M.J."/>
        </authorList>
    </citation>
    <scope>NUCLEOTIDE SEQUENCE</scope>
    <source>
        <strain evidence="3">MELC-2E11</strain>
        <tissue evidence="3">Siphon/mantle</tissue>
    </source>
</reference>
<feature type="region of interest" description="Disordered" evidence="1">
    <location>
        <begin position="329"/>
        <end position="369"/>
    </location>
</feature>
<organism evidence="3 4">
    <name type="scientific">Mya arenaria</name>
    <name type="common">Soft-shell clam</name>
    <dbReference type="NCBI Taxonomy" id="6604"/>
    <lineage>
        <taxon>Eukaryota</taxon>
        <taxon>Metazoa</taxon>
        <taxon>Spiralia</taxon>
        <taxon>Lophotrochozoa</taxon>
        <taxon>Mollusca</taxon>
        <taxon>Bivalvia</taxon>
        <taxon>Autobranchia</taxon>
        <taxon>Heteroconchia</taxon>
        <taxon>Euheterodonta</taxon>
        <taxon>Imparidentia</taxon>
        <taxon>Neoheterodontei</taxon>
        <taxon>Myida</taxon>
        <taxon>Myoidea</taxon>
        <taxon>Myidae</taxon>
        <taxon>Mya</taxon>
    </lineage>
</organism>
<evidence type="ECO:0000313" key="4">
    <source>
        <dbReference type="Proteomes" id="UP001164746"/>
    </source>
</evidence>
<feature type="compositionally biased region" description="Polar residues" evidence="1">
    <location>
        <begin position="329"/>
        <end position="340"/>
    </location>
</feature>
<dbReference type="Proteomes" id="UP001164746">
    <property type="component" value="Chromosome 2"/>
</dbReference>
<dbReference type="InterPro" id="IPR010473">
    <property type="entry name" value="GTPase-bd"/>
</dbReference>
<sequence>MESRDKLMYARFFIPSCKTERHYQEETAHLMDDGTGTPRLLSMEEKWQIIFNEKTRAPIYAVTQYIEYLNQFVNGQNAASRDNDDVIRRDSINPISYLLRKLKLDLKMSYESFLEEFIKPEMGGLGLLVRLLKSIQNAGARQSGSTNMAQLKHYKKTMTDEHDCLLCIKYSLRPKGSLSALLAVNYGLETVASSLLSTYTKSRGTAVELKIGEPVRFKSLVNMMNMNSPQNVIFKVCGLKFVNTLLAAASNTNIRVFLQHELQNAGLDVPDMLQNTSGTGLEYDDLRHELEEWQRTFVDVDALIHQGPPRVFPDIANINPKLDVYISQNEDTTYYPSKQRSGADGRGEEKDADEADDADDDIPPTPDEQGLVKVKQWLKCHCSSSEILDGHRDMNGESEDQGQPEVVIHQASVELRLQELVTNKKRSDVRSQSSDSAIGGSGERLWNDRQITLLPPETSEAEILQELIQPDDSASGVPENEPYPDYSTCVMTC</sequence>
<evidence type="ECO:0000259" key="2">
    <source>
        <dbReference type="SMART" id="SM01140"/>
    </source>
</evidence>
<dbReference type="InterPro" id="IPR016024">
    <property type="entry name" value="ARM-type_fold"/>
</dbReference>
<feature type="domain" description="Formin GTPase-binding" evidence="2">
    <location>
        <begin position="15"/>
        <end position="211"/>
    </location>
</feature>
<feature type="region of interest" description="Disordered" evidence="1">
    <location>
        <begin position="424"/>
        <end position="443"/>
    </location>
</feature>
<dbReference type="PANTHER" id="PTHR45857">
    <property type="entry name" value="FORMIN-LIKE PROTEIN"/>
    <property type="match status" value="1"/>
</dbReference>
<dbReference type="Gene3D" id="1.25.10.10">
    <property type="entry name" value="Leucine-rich Repeat Variant"/>
    <property type="match status" value="2"/>
</dbReference>
<dbReference type="InterPro" id="IPR043592">
    <property type="entry name" value="FMNL_animal"/>
</dbReference>
<dbReference type="InterPro" id="IPR010472">
    <property type="entry name" value="FH3_dom"/>
</dbReference>
<name>A0ABY7DGF9_MYAAR</name>
<gene>
    <name evidence="3" type="ORF">MAR_028381</name>
</gene>
<dbReference type="Pfam" id="PF06367">
    <property type="entry name" value="Drf_FH3"/>
    <property type="match status" value="1"/>
</dbReference>
<dbReference type="InterPro" id="IPR011989">
    <property type="entry name" value="ARM-like"/>
</dbReference>
<protein>
    <recommendedName>
        <fullName evidence="2">Formin GTPase-binding domain-containing protein</fullName>
    </recommendedName>
</protein>
<evidence type="ECO:0000313" key="3">
    <source>
        <dbReference type="EMBL" id="WAQ95691.1"/>
    </source>
</evidence>
<dbReference type="PANTHER" id="PTHR45857:SF9">
    <property type="entry name" value="MULTIPLE WING HAIRS, ISOFORM C"/>
    <property type="match status" value="1"/>
</dbReference>